<dbReference type="EMBL" id="LSRX01000222">
    <property type="protein sequence ID" value="OLQ03948.1"/>
    <property type="molecule type" value="Genomic_DNA"/>
</dbReference>
<gene>
    <name evidence="2" type="ORF">AK812_SmicGene13067</name>
</gene>
<sequence>MAMEDSFKRGDDVLVFYRMCKRCRPDRKYLAVLDPKHGAFRPRTGISDGWVPARVMADQQPNVHGGDVEVEYSWPHFYTQRGHIADSGTGWTEWFAPQYVKRPTGRGSKPSLVDAASEPDLAILTFRWGGLNEIIAPAQWGETGSSVSDIFIDAYCDHFQQYLKTGYEVWTVYIEDKSDMMKIADAAHLIFGSHHPMRRAKKVCAMYHLYPTGFEEHCVPNSETGGDGGAALVDQQAFYQMMQAVERAGIPSRFPHDSGFYEILTSKRWTYYMALVPHLNLPATVALPRMLIEQNGGSCAKAANWAYEALDKVRQKQRSLRGEAPTEGGPLCKGVAKLGFSWEALDVKYWEGKAGLQTAISQLTQAIEISDEYTGQPHNLEALIIQEFVEHDMELRLYVVNGEVEATIYTKFCKIKPNNEFGDFKEHFTLEEAAEWMGGDVATLKDGERQCREITAHWMDWVSMQTSQTPPGIRFDYFVGRTGEPGKAKVRTLEICELGFSMLGKKDLPAKVFTAMLHACMEVDDLKEQPEVEVLATNPVREAKAFQKPLVPGQVKSASGAPEKLFVLVPRVPHGTSDQSKCTGPYDLVTGTTPNGQPLWINERGDRFLYAGNDGYWYIGDEEEQDANFNCNSGYIRHIGAGGKTPDQLGGPWERGPDWGSEPEIRVATDPEALHSPPSKGRNKGK</sequence>
<protein>
    <submittedName>
        <fullName evidence="2">Uncharacterized protein</fullName>
    </submittedName>
</protein>
<keyword evidence="3" id="KW-1185">Reference proteome</keyword>
<feature type="compositionally biased region" description="Basic and acidic residues" evidence="1">
    <location>
        <begin position="663"/>
        <end position="673"/>
    </location>
</feature>
<proteinExistence type="predicted"/>
<name>A0A1Q9E963_SYMMI</name>
<comment type="caution">
    <text evidence="2">The sequence shown here is derived from an EMBL/GenBank/DDBJ whole genome shotgun (WGS) entry which is preliminary data.</text>
</comment>
<dbReference type="OrthoDB" id="406079at2759"/>
<reference evidence="2 3" key="1">
    <citation type="submission" date="2016-02" db="EMBL/GenBank/DDBJ databases">
        <title>Genome analysis of coral dinoflagellate symbionts highlights evolutionary adaptations to a symbiotic lifestyle.</title>
        <authorList>
            <person name="Aranda M."/>
            <person name="Li Y."/>
            <person name="Liew Y.J."/>
            <person name="Baumgarten S."/>
            <person name="Simakov O."/>
            <person name="Wilson M."/>
            <person name="Piel J."/>
            <person name="Ashoor H."/>
            <person name="Bougouffa S."/>
            <person name="Bajic V.B."/>
            <person name="Ryu T."/>
            <person name="Ravasi T."/>
            <person name="Bayer T."/>
            <person name="Micklem G."/>
            <person name="Kim H."/>
            <person name="Bhak J."/>
            <person name="Lajeunesse T.C."/>
            <person name="Voolstra C.R."/>
        </authorList>
    </citation>
    <scope>NUCLEOTIDE SEQUENCE [LARGE SCALE GENOMIC DNA]</scope>
    <source>
        <strain evidence="2 3">CCMP2467</strain>
    </source>
</reference>
<accession>A0A1Q9E963</accession>
<dbReference type="Proteomes" id="UP000186817">
    <property type="component" value="Unassembled WGS sequence"/>
</dbReference>
<evidence type="ECO:0000313" key="2">
    <source>
        <dbReference type="EMBL" id="OLQ03948.1"/>
    </source>
</evidence>
<feature type="region of interest" description="Disordered" evidence="1">
    <location>
        <begin position="642"/>
        <end position="686"/>
    </location>
</feature>
<evidence type="ECO:0000313" key="3">
    <source>
        <dbReference type="Proteomes" id="UP000186817"/>
    </source>
</evidence>
<dbReference type="AlphaFoldDB" id="A0A1Q9E963"/>
<evidence type="ECO:0000256" key="1">
    <source>
        <dbReference type="SAM" id="MobiDB-lite"/>
    </source>
</evidence>
<organism evidence="2 3">
    <name type="scientific">Symbiodinium microadriaticum</name>
    <name type="common">Dinoflagellate</name>
    <name type="synonym">Zooxanthella microadriatica</name>
    <dbReference type="NCBI Taxonomy" id="2951"/>
    <lineage>
        <taxon>Eukaryota</taxon>
        <taxon>Sar</taxon>
        <taxon>Alveolata</taxon>
        <taxon>Dinophyceae</taxon>
        <taxon>Suessiales</taxon>
        <taxon>Symbiodiniaceae</taxon>
        <taxon>Symbiodinium</taxon>
    </lineage>
</organism>